<name>A0A923E4Z5_CLOTT</name>
<evidence type="ECO:0000313" key="8">
    <source>
        <dbReference type="EMBL" id="MBC2396542.1"/>
    </source>
</evidence>
<evidence type="ECO:0000256" key="2">
    <source>
        <dbReference type="ARBA" id="ARBA00022485"/>
    </source>
</evidence>
<dbReference type="InterPro" id="IPR058240">
    <property type="entry name" value="rSAM_sf"/>
</dbReference>
<evidence type="ECO:0000256" key="1">
    <source>
        <dbReference type="ARBA" id="ARBA00001966"/>
    </source>
</evidence>
<dbReference type="Proteomes" id="UP000563151">
    <property type="component" value="Unassembled WGS sequence"/>
</dbReference>
<proteinExistence type="predicted"/>
<evidence type="ECO:0000256" key="4">
    <source>
        <dbReference type="ARBA" id="ARBA00022723"/>
    </source>
</evidence>
<dbReference type="GO" id="GO:0046872">
    <property type="term" value="F:metal ion binding"/>
    <property type="evidence" value="ECO:0007669"/>
    <property type="project" value="UniProtKB-KW"/>
</dbReference>
<organism evidence="8 9">
    <name type="scientific">Clostridium tetanomorphum</name>
    <dbReference type="NCBI Taxonomy" id="1553"/>
    <lineage>
        <taxon>Bacteria</taxon>
        <taxon>Bacillati</taxon>
        <taxon>Bacillota</taxon>
        <taxon>Clostridia</taxon>
        <taxon>Eubacteriales</taxon>
        <taxon>Clostridiaceae</taxon>
        <taxon>Clostridium</taxon>
    </lineage>
</organism>
<accession>A0A923E4Z5</accession>
<dbReference type="PANTHER" id="PTHR43787:SF11">
    <property type="entry name" value="UPF0026 PROTEIN SLR1464"/>
    <property type="match status" value="1"/>
</dbReference>
<gene>
    <name evidence="8" type="ORF">HGG79_01945</name>
</gene>
<dbReference type="SUPFAM" id="SSF102114">
    <property type="entry name" value="Radical SAM enzymes"/>
    <property type="match status" value="1"/>
</dbReference>
<evidence type="ECO:0000313" key="9">
    <source>
        <dbReference type="Proteomes" id="UP000563151"/>
    </source>
</evidence>
<dbReference type="CDD" id="cd01335">
    <property type="entry name" value="Radical_SAM"/>
    <property type="match status" value="1"/>
</dbReference>
<keyword evidence="3" id="KW-0949">S-adenosyl-L-methionine</keyword>
<dbReference type="InterPro" id="IPR013785">
    <property type="entry name" value="Aldolase_TIM"/>
</dbReference>
<dbReference type="PANTHER" id="PTHR43787">
    <property type="entry name" value="FEMO COFACTOR BIOSYNTHESIS PROTEIN NIFB-RELATED"/>
    <property type="match status" value="1"/>
</dbReference>
<comment type="cofactor">
    <cofactor evidence="1">
        <name>[4Fe-4S] cluster</name>
        <dbReference type="ChEBI" id="CHEBI:49883"/>
    </cofactor>
</comment>
<keyword evidence="6" id="KW-0411">Iron-sulfur</keyword>
<dbReference type="InterPro" id="IPR007197">
    <property type="entry name" value="rSAM"/>
</dbReference>
<evidence type="ECO:0000256" key="3">
    <source>
        <dbReference type="ARBA" id="ARBA00022691"/>
    </source>
</evidence>
<protein>
    <submittedName>
        <fullName evidence="8">Radical SAM protein</fullName>
    </submittedName>
</protein>
<keyword evidence="2" id="KW-0004">4Fe-4S</keyword>
<evidence type="ECO:0000256" key="6">
    <source>
        <dbReference type="ARBA" id="ARBA00023014"/>
    </source>
</evidence>
<keyword evidence="4" id="KW-0479">Metal-binding</keyword>
<dbReference type="Gene3D" id="3.20.20.70">
    <property type="entry name" value="Aldolase class I"/>
    <property type="match status" value="1"/>
</dbReference>
<dbReference type="GO" id="GO:0051539">
    <property type="term" value="F:4 iron, 4 sulfur cluster binding"/>
    <property type="evidence" value="ECO:0007669"/>
    <property type="project" value="UniProtKB-KW"/>
</dbReference>
<reference evidence="8 9" key="1">
    <citation type="submission" date="2020-04" db="EMBL/GenBank/DDBJ databases">
        <title>Genomic insights into acetone-butanol-ethanol (ABE) fermentation by sequencing solventogenic clostridia strains.</title>
        <authorList>
            <person name="Brown S."/>
        </authorList>
    </citation>
    <scope>NUCLEOTIDE SEQUENCE [LARGE SCALE GENOMIC DNA]</scope>
    <source>
        <strain evidence="8 9">DJ011</strain>
    </source>
</reference>
<comment type="caution">
    <text evidence="8">The sequence shown here is derived from an EMBL/GenBank/DDBJ whole genome shotgun (WGS) entry which is preliminary data.</text>
</comment>
<keyword evidence="5" id="KW-0408">Iron</keyword>
<dbReference type="EMBL" id="JAAZWO010000002">
    <property type="protein sequence ID" value="MBC2396542.1"/>
    <property type="molecule type" value="Genomic_DNA"/>
</dbReference>
<evidence type="ECO:0000259" key="7">
    <source>
        <dbReference type="Pfam" id="PF04055"/>
    </source>
</evidence>
<dbReference type="AlphaFoldDB" id="A0A923E4Z5"/>
<dbReference type="SFLD" id="SFLDS00029">
    <property type="entry name" value="Radical_SAM"/>
    <property type="match status" value="1"/>
</dbReference>
<dbReference type="RefSeq" id="WP_035148638.1">
    <property type="nucleotide sequence ID" value="NZ_JAAZWO010000002.1"/>
</dbReference>
<evidence type="ECO:0000256" key="5">
    <source>
        <dbReference type="ARBA" id="ARBA00023004"/>
    </source>
</evidence>
<keyword evidence="9" id="KW-1185">Reference proteome</keyword>
<dbReference type="Pfam" id="PF04055">
    <property type="entry name" value="Radical_SAM"/>
    <property type="match status" value="1"/>
</dbReference>
<sequence>MQPFSIGDIYYDDNNMRIVDINPIGKNCCTFDCVFCPIGKTDIKTDKAIDFKGTQEFLERLKNFLNNNSVDMVFINPSGEAILNNKIKEIITYIKEKKIKVRIITNGYIFNMSEYINIYNYCDEVIAEIAVMENKYFKKLQRPLEEFTLNEYIKNLKIFRQQYKGRFILDIIILKNYSNDYDSIEKFKKLIKEMEPDEILVETPTEKRLKNRFNVQERILNSINKYFNSFIK</sequence>
<dbReference type="GO" id="GO:0003824">
    <property type="term" value="F:catalytic activity"/>
    <property type="evidence" value="ECO:0007669"/>
    <property type="project" value="InterPro"/>
</dbReference>
<feature type="domain" description="Radical SAM core" evidence="7">
    <location>
        <begin position="27"/>
        <end position="176"/>
    </location>
</feature>